<accession>A0AA37NLJ5</accession>
<organism evidence="2 3">
    <name type="scientific">Alistipes finegoldii</name>
    <dbReference type="NCBI Taxonomy" id="214856"/>
    <lineage>
        <taxon>Bacteria</taxon>
        <taxon>Pseudomonadati</taxon>
        <taxon>Bacteroidota</taxon>
        <taxon>Bacteroidia</taxon>
        <taxon>Bacteroidales</taxon>
        <taxon>Rikenellaceae</taxon>
        <taxon>Alistipes</taxon>
    </lineage>
</organism>
<evidence type="ECO:0000313" key="3">
    <source>
        <dbReference type="Proteomes" id="UP001055105"/>
    </source>
</evidence>
<gene>
    <name evidence="2" type="ORF">CE91St16_18340</name>
</gene>
<evidence type="ECO:0000313" key="2">
    <source>
        <dbReference type="EMBL" id="GKI18926.1"/>
    </source>
</evidence>
<dbReference type="Proteomes" id="UP001055105">
    <property type="component" value="Unassembled WGS sequence"/>
</dbReference>
<name>A0AA37NLJ5_9BACT</name>
<feature type="signal peptide" evidence="1">
    <location>
        <begin position="1"/>
        <end position="21"/>
    </location>
</feature>
<dbReference type="EMBL" id="BQOL01000001">
    <property type="protein sequence ID" value="GKI18926.1"/>
    <property type="molecule type" value="Genomic_DNA"/>
</dbReference>
<proteinExistence type="predicted"/>
<dbReference type="RefSeq" id="WP_244076491.1">
    <property type="nucleotide sequence ID" value="NZ_AP025581.1"/>
</dbReference>
<sequence>MRIPSSLAAFAVCILMAFSHAFPMRAGERALQTPSQPADSALTAYYKLCKAHRADAEAPAMCDTLFRRAEAARNVRMQAIALCVRLDHFYYKNDRAEILEGVKRVQEFCRRHPKEDLRYFYYFVWSSRLITYYIKQNQSNTAIYETRKMLAEAEDDDYPEGVASCYRMLGNLYLTQGA</sequence>
<reference evidence="2" key="1">
    <citation type="submission" date="2022-01" db="EMBL/GenBank/DDBJ databases">
        <title>Novel bile acid biosynthetic pathways are enriched in the microbiome of centenarians.</title>
        <authorList>
            <person name="Sato Y."/>
            <person name="Atarashi K."/>
            <person name="Plichta R.D."/>
            <person name="Arai Y."/>
            <person name="Sasajima S."/>
            <person name="Kearney M.S."/>
            <person name="Suda W."/>
            <person name="Takeshita K."/>
            <person name="Sasaki T."/>
            <person name="Okamoto S."/>
            <person name="Skelly N.A."/>
            <person name="Okamura Y."/>
            <person name="Vlamakis H."/>
            <person name="Li Y."/>
            <person name="Tanoue T."/>
            <person name="Takei H."/>
            <person name="Nittono H."/>
            <person name="Narushima S."/>
            <person name="Irie J."/>
            <person name="Itoh H."/>
            <person name="Moriya K."/>
            <person name="Sugiura Y."/>
            <person name="Suematsu M."/>
            <person name="Moritoki N."/>
            <person name="Shibata S."/>
            <person name="Littman R.D."/>
            <person name="Fischbach A.M."/>
            <person name="Uwamino Y."/>
            <person name="Inoue T."/>
            <person name="Honda A."/>
            <person name="Hattori M."/>
            <person name="Murai T."/>
            <person name="Xavier J.R."/>
            <person name="Hirose N."/>
            <person name="Honda K."/>
        </authorList>
    </citation>
    <scope>NUCLEOTIDE SEQUENCE</scope>
    <source>
        <strain evidence="2">CE91-St16</strain>
    </source>
</reference>
<protein>
    <recommendedName>
        <fullName evidence="4">Tetratricopeptide repeat protein</fullName>
    </recommendedName>
</protein>
<dbReference type="AlphaFoldDB" id="A0AA37NLJ5"/>
<evidence type="ECO:0008006" key="4">
    <source>
        <dbReference type="Google" id="ProtNLM"/>
    </source>
</evidence>
<feature type="chain" id="PRO_5041331407" description="Tetratricopeptide repeat protein" evidence="1">
    <location>
        <begin position="22"/>
        <end position="178"/>
    </location>
</feature>
<evidence type="ECO:0000256" key="1">
    <source>
        <dbReference type="SAM" id="SignalP"/>
    </source>
</evidence>
<keyword evidence="1" id="KW-0732">Signal</keyword>
<comment type="caution">
    <text evidence="2">The sequence shown here is derived from an EMBL/GenBank/DDBJ whole genome shotgun (WGS) entry which is preliminary data.</text>
</comment>